<dbReference type="InterPro" id="IPR053714">
    <property type="entry name" value="Iso_Racemase_Enz_sf"/>
</dbReference>
<dbReference type="Gene3D" id="3.40.50.12500">
    <property type="match status" value="1"/>
</dbReference>
<protein>
    <submittedName>
        <fullName evidence="2">Allantoin racemase</fullName>
    </submittedName>
</protein>
<organism evidence="2 3">
    <name type="scientific">Aureimonas altamirensis DSM 21988</name>
    <dbReference type="NCBI Taxonomy" id="1121026"/>
    <lineage>
        <taxon>Bacteria</taxon>
        <taxon>Pseudomonadati</taxon>
        <taxon>Pseudomonadota</taxon>
        <taxon>Alphaproteobacteria</taxon>
        <taxon>Hyphomicrobiales</taxon>
        <taxon>Aurantimonadaceae</taxon>
        <taxon>Aureimonas</taxon>
    </lineage>
</organism>
<dbReference type="InterPro" id="IPR052186">
    <property type="entry name" value="Hydantoin_racemase-like"/>
</dbReference>
<comment type="similarity">
    <text evidence="1">Belongs to the HyuE racemase family.</text>
</comment>
<gene>
    <name evidence="2" type="ORF">SAMN02745911_3181</name>
</gene>
<accession>A0ABY1IP64</accession>
<dbReference type="PANTHER" id="PTHR28047:SF5">
    <property type="entry name" value="PROTEIN DCG1"/>
    <property type="match status" value="1"/>
</dbReference>
<dbReference type="Pfam" id="PF01177">
    <property type="entry name" value="Asp_Glu_race"/>
    <property type="match status" value="1"/>
</dbReference>
<dbReference type="InterPro" id="IPR015942">
    <property type="entry name" value="Asp/Glu/hydantoin_racemase"/>
</dbReference>
<evidence type="ECO:0000313" key="3">
    <source>
        <dbReference type="Proteomes" id="UP000184290"/>
    </source>
</evidence>
<dbReference type="PANTHER" id="PTHR28047">
    <property type="entry name" value="PROTEIN DCG1"/>
    <property type="match status" value="1"/>
</dbReference>
<evidence type="ECO:0000313" key="2">
    <source>
        <dbReference type="EMBL" id="SHJ74242.1"/>
    </source>
</evidence>
<dbReference type="RefSeq" id="WP_073469377.1">
    <property type="nucleotide sequence ID" value="NZ_FQZC01000004.1"/>
</dbReference>
<comment type="caution">
    <text evidence="2">The sequence shown here is derived from an EMBL/GenBank/DDBJ whole genome shotgun (WGS) entry which is preliminary data.</text>
</comment>
<evidence type="ECO:0000256" key="1">
    <source>
        <dbReference type="ARBA" id="ARBA00038414"/>
    </source>
</evidence>
<keyword evidence="3" id="KW-1185">Reference proteome</keyword>
<dbReference type="Proteomes" id="UP000184290">
    <property type="component" value="Unassembled WGS sequence"/>
</dbReference>
<name>A0ABY1IP64_9HYPH</name>
<reference evidence="2 3" key="1">
    <citation type="submission" date="2016-11" db="EMBL/GenBank/DDBJ databases">
        <authorList>
            <person name="Varghese N."/>
            <person name="Submissions S."/>
        </authorList>
    </citation>
    <scope>NUCLEOTIDE SEQUENCE [LARGE SCALE GENOMIC DNA]</scope>
    <source>
        <strain evidence="2 3">DSM 21988</strain>
    </source>
</reference>
<dbReference type="EMBL" id="FQZC01000004">
    <property type="protein sequence ID" value="SHJ74242.1"/>
    <property type="molecule type" value="Genomic_DNA"/>
</dbReference>
<proteinExistence type="inferred from homology"/>
<sequence length="252" mass="25868">MILSIVNPNATHAMTESVVQTARMVAAPGTRIDARTNTSGPLSIEGSVDGAMAVPGMLELMRAAEAEGADAHVIACFDDTGLDAARSLLSAPVIGIGEAGARAAGFIARRFTIVTTLSVSVPILEDNLIRYGLAGHATVRASEIPVLELEANPDRTMARLSAEIAAAIAHDRAEAIVLGCAGMTSLATQLSKRHDVPVVDGVAAAITFAEALVALGLRTTAHGLYAPPRGKAEKDGDAALANQNSVSENTVL</sequence>